<organism evidence="3 4">
    <name type="scientific">Microthlaspi erraticum</name>
    <dbReference type="NCBI Taxonomy" id="1685480"/>
    <lineage>
        <taxon>Eukaryota</taxon>
        <taxon>Viridiplantae</taxon>
        <taxon>Streptophyta</taxon>
        <taxon>Embryophyta</taxon>
        <taxon>Tracheophyta</taxon>
        <taxon>Spermatophyta</taxon>
        <taxon>Magnoliopsida</taxon>
        <taxon>eudicotyledons</taxon>
        <taxon>Gunneridae</taxon>
        <taxon>Pentapetalae</taxon>
        <taxon>rosids</taxon>
        <taxon>malvids</taxon>
        <taxon>Brassicales</taxon>
        <taxon>Brassicaceae</taxon>
        <taxon>Coluteocarpeae</taxon>
        <taxon>Microthlaspi</taxon>
    </lineage>
</organism>
<dbReference type="PANTHER" id="PTHR31286">
    <property type="entry name" value="GLYCINE-RICH CELL WALL STRUCTURAL PROTEIN 1.8-LIKE"/>
    <property type="match status" value="1"/>
</dbReference>
<feature type="domain" description="DUF4283" evidence="2">
    <location>
        <begin position="132"/>
        <end position="211"/>
    </location>
</feature>
<feature type="region of interest" description="Disordered" evidence="1">
    <location>
        <begin position="1"/>
        <end position="51"/>
    </location>
</feature>
<dbReference type="PANTHER" id="PTHR31286:SF133">
    <property type="entry name" value="TA11-LIKE NON-LTR RETROELEMENT PROTEIN-RELATED"/>
    <property type="match status" value="1"/>
</dbReference>
<protein>
    <recommendedName>
        <fullName evidence="2">DUF4283 domain-containing protein</fullName>
    </recommendedName>
</protein>
<reference evidence="3" key="1">
    <citation type="submission" date="2020-01" db="EMBL/GenBank/DDBJ databases">
        <authorList>
            <person name="Mishra B."/>
        </authorList>
    </citation>
    <scope>NUCLEOTIDE SEQUENCE [LARGE SCALE GENOMIC DNA]</scope>
</reference>
<keyword evidence="4" id="KW-1185">Reference proteome</keyword>
<evidence type="ECO:0000313" key="3">
    <source>
        <dbReference type="EMBL" id="CAA7017464.1"/>
    </source>
</evidence>
<evidence type="ECO:0000256" key="1">
    <source>
        <dbReference type="SAM" id="MobiDB-lite"/>
    </source>
</evidence>
<dbReference type="Pfam" id="PF14111">
    <property type="entry name" value="DUF4283"/>
    <property type="match status" value="1"/>
</dbReference>
<dbReference type="InterPro" id="IPR040256">
    <property type="entry name" value="At4g02000-like"/>
</dbReference>
<dbReference type="OrthoDB" id="1098763at2759"/>
<sequence length="537" mass="58861">MENSQNSEPPKPPNQRVVSEISAGQLSTGKSVNGEASDVPPKTLSSSLPPPLQGAWKKKLTFSKESISEFNQTQEPVQTFSEANCEDSIRFPWAARMDPATRNLYRATSPEYMEDGTPKVTIPSHVLLQGLENQKDYIIGQFYRCSAPAGGLVHAVVNRIWGRNCSIFVRKLGNSNFLFHIPDASTRAWVLQRGLWHVDDCLLFVAPWTPADTFDIPEISTIPVWVTLKNIHHRCYSIPGISHIASGLGAPMATYKPRLDPTLMGEAKILVEVELNKEFPKKIAAADKKGYISMVDVEYAWVPTTCGKCGQLGHKPSRCLQQTHLPQETVTENVSEIPALHTATVPAVLKPPCCQQQTLLSQGTVTKNVSENFVGEDHQIQETISSTAVASDDTFEVAEEELISLATISVLENMSDSAPTVVLINETIESPSLESAQNLPVLDATKGQAISSPEKDSSRVAAPDFGSNKFGSLISLEEEEVSSDSDIATESMDLMTPFGKRILRERPVKPTMKAKEMHWQLTARGRGNRGRGRGESG</sequence>
<comment type="caution">
    <text evidence="3">The sequence shown here is derived from an EMBL/GenBank/DDBJ whole genome shotgun (WGS) entry which is preliminary data.</text>
</comment>
<accession>A0A6D2HU39</accession>
<evidence type="ECO:0000313" key="4">
    <source>
        <dbReference type="Proteomes" id="UP000467841"/>
    </source>
</evidence>
<gene>
    <name evidence="3" type="ORF">MERR_LOCUS4699</name>
</gene>
<feature type="compositionally biased region" description="Polar residues" evidence="1">
    <location>
        <begin position="22"/>
        <end position="31"/>
    </location>
</feature>
<dbReference type="InterPro" id="IPR025558">
    <property type="entry name" value="DUF4283"/>
</dbReference>
<dbReference type="EMBL" id="CACVBM020000332">
    <property type="protein sequence ID" value="CAA7017464.1"/>
    <property type="molecule type" value="Genomic_DNA"/>
</dbReference>
<dbReference type="AlphaFoldDB" id="A0A6D2HU39"/>
<dbReference type="Proteomes" id="UP000467841">
    <property type="component" value="Unassembled WGS sequence"/>
</dbReference>
<name>A0A6D2HU39_9BRAS</name>
<evidence type="ECO:0000259" key="2">
    <source>
        <dbReference type="Pfam" id="PF14111"/>
    </source>
</evidence>
<proteinExistence type="predicted"/>